<feature type="transmembrane region" description="Helical" evidence="1">
    <location>
        <begin position="12"/>
        <end position="42"/>
    </location>
</feature>
<evidence type="ECO:0000313" key="4">
    <source>
        <dbReference type="Proteomes" id="UP001056539"/>
    </source>
</evidence>
<keyword evidence="4" id="KW-1185">Reference proteome</keyword>
<sequence length="165" mass="18848">MTREKNIKHDIIDFVVTGFYTGYFPFMPGTFGSLVGVFLFILLSPLGIWFYLIWVMILCLAIPITTYAEKHIYASKDPQVIVIDEILGMMATLFTFSFRGDIESWEFVIFGFLFFRLFDITKPTPIASLQKINGGFGVMIDDLFAAFYANLLLQIIRFAPSLLPL</sequence>
<dbReference type="InterPro" id="IPR036681">
    <property type="entry name" value="PgpA-like_sf"/>
</dbReference>
<evidence type="ECO:0000259" key="2">
    <source>
        <dbReference type="Pfam" id="PF04608"/>
    </source>
</evidence>
<keyword evidence="1" id="KW-0812">Transmembrane</keyword>
<dbReference type="EMBL" id="CP073355">
    <property type="protein sequence ID" value="URA09386.1"/>
    <property type="molecule type" value="Genomic_DNA"/>
</dbReference>
<reference evidence="3" key="1">
    <citation type="submission" date="2021-04" db="EMBL/GenBank/DDBJ databases">
        <authorList>
            <person name="Postec A."/>
        </authorList>
    </citation>
    <scope>NUCLEOTIDE SEQUENCE</scope>
    <source>
        <strain evidence="3">F1F22</strain>
    </source>
</reference>
<feature type="transmembrane region" description="Helical" evidence="1">
    <location>
        <begin position="48"/>
        <end position="68"/>
    </location>
</feature>
<dbReference type="AlphaFoldDB" id="A0AAX3BB75"/>
<protein>
    <submittedName>
        <fullName evidence="3">Phosphatidylglycerophosphatase A</fullName>
    </submittedName>
</protein>
<dbReference type="Pfam" id="PF04608">
    <property type="entry name" value="PgpA"/>
    <property type="match status" value="1"/>
</dbReference>
<dbReference type="SUPFAM" id="SSF101307">
    <property type="entry name" value="YutG-like"/>
    <property type="match status" value="1"/>
</dbReference>
<dbReference type="PANTHER" id="PTHR36305">
    <property type="entry name" value="PHOSPHATIDYLGLYCEROPHOSPHATASE A"/>
    <property type="match status" value="1"/>
</dbReference>
<evidence type="ECO:0000256" key="1">
    <source>
        <dbReference type="SAM" id="Phobius"/>
    </source>
</evidence>
<accession>A0AAX3BB75</accession>
<reference evidence="3" key="2">
    <citation type="submission" date="2022-06" db="EMBL/GenBank/DDBJ databases">
        <title>Thermospira aquatica gen. nov., sp. nov.</title>
        <authorList>
            <person name="Ben Ali Gam Z."/>
            <person name="Labat M."/>
        </authorList>
    </citation>
    <scope>NUCLEOTIDE SEQUENCE</scope>
    <source>
        <strain evidence="3">F1F22</strain>
    </source>
</reference>
<organism evidence="3 4">
    <name type="scientific">Thermospira aquatica</name>
    <dbReference type="NCBI Taxonomy" id="2828656"/>
    <lineage>
        <taxon>Bacteria</taxon>
        <taxon>Pseudomonadati</taxon>
        <taxon>Spirochaetota</taxon>
        <taxon>Spirochaetia</taxon>
        <taxon>Brevinematales</taxon>
        <taxon>Thermospiraceae</taxon>
        <taxon>Thermospira</taxon>
    </lineage>
</organism>
<dbReference type="Proteomes" id="UP001056539">
    <property type="component" value="Chromosome"/>
</dbReference>
<gene>
    <name evidence="3" type="ORF">KDW03_07775</name>
</gene>
<dbReference type="InterPro" id="IPR026037">
    <property type="entry name" value="PgpA"/>
</dbReference>
<dbReference type="GO" id="GO:0006629">
    <property type="term" value="P:lipid metabolic process"/>
    <property type="evidence" value="ECO:0007669"/>
    <property type="project" value="InterPro"/>
</dbReference>
<dbReference type="PIRSF" id="PIRSF006162">
    <property type="entry name" value="PgpA"/>
    <property type="match status" value="1"/>
</dbReference>
<dbReference type="KEGG" id="taqu:KDW03_07775"/>
<dbReference type="RefSeq" id="WP_271434514.1">
    <property type="nucleotide sequence ID" value="NZ_CP073355.1"/>
</dbReference>
<keyword evidence="1" id="KW-1133">Transmembrane helix</keyword>
<feature type="domain" description="YutG/PgpA" evidence="2">
    <location>
        <begin position="15"/>
        <end position="156"/>
    </location>
</feature>
<dbReference type="CDD" id="cd06971">
    <property type="entry name" value="PgpA"/>
    <property type="match status" value="1"/>
</dbReference>
<dbReference type="PANTHER" id="PTHR36305:SF1">
    <property type="entry name" value="PHOSPHATIDYLGLYCEROPHOSPHATASE A"/>
    <property type="match status" value="1"/>
</dbReference>
<evidence type="ECO:0000313" key="3">
    <source>
        <dbReference type="EMBL" id="URA09386.1"/>
    </source>
</evidence>
<dbReference type="GO" id="GO:0008962">
    <property type="term" value="F:phosphatidylglycerophosphatase activity"/>
    <property type="evidence" value="ECO:0007669"/>
    <property type="project" value="InterPro"/>
</dbReference>
<keyword evidence="1" id="KW-0472">Membrane</keyword>
<proteinExistence type="predicted"/>
<dbReference type="InterPro" id="IPR007686">
    <property type="entry name" value="YutG/PgpA"/>
</dbReference>
<name>A0AAX3BB75_9SPIR</name>